<keyword evidence="1 4" id="KW-0489">Methyltransferase</keyword>
<proteinExistence type="predicted"/>
<dbReference type="InterPro" id="IPR029063">
    <property type="entry name" value="SAM-dependent_MTases_sf"/>
</dbReference>
<dbReference type="SUPFAM" id="SSF53335">
    <property type="entry name" value="S-adenosyl-L-methionine-dependent methyltransferases"/>
    <property type="match status" value="1"/>
</dbReference>
<evidence type="ECO:0000256" key="1">
    <source>
        <dbReference type="ARBA" id="ARBA00022603"/>
    </source>
</evidence>
<name>A0ABW4FP29_9PSEU</name>
<evidence type="ECO:0000256" key="2">
    <source>
        <dbReference type="ARBA" id="ARBA00022679"/>
    </source>
</evidence>
<protein>
    <submittedName>
        <fullName evidence="4">Class I SAM-dependent methyltransferase</fullName>
    </submittedName>
</protein>
<gene>
    <name evidence="4" type="ORF">ACFSCY_21805</name>
</gene>
<dbReference type="Pfam" id="PF13649">
    <property type="entry name" value="Methyltransf_25"/>
    <property type="match status" value="1"/>
</dbReference>
<dbReference type="RefSeq" id="WP_343980550.1">
    <property type="nucleotide sequence ID" value="NZ_BAAAJG010000012.1"/>
</dbReference>
<evidence type="ECO:0000313" key="4">
    <source>
        <dbReference type="EMBL" id="MFD1532070.1"/>
    </source>
</evidence>
<feature type="domain" description="Methyltransferase" evidence="3">
    <location>
        <begin position="47"/>
        <end position="137"/>
    </location>
</feature>
<sequence length="220" mass="25188">MTIMGERWQSYWADKTTPQYVREDDAHYREYAEELRLLFPDPFPARVLEIGCGNGALHRHLAFDKCDRYVGVDFSERMLGVFHETDPGVELVHADGPSYRSNDEFDLIFSSQVAQYWSPTQLADHVDNALTMLSARGAIIISGIPWSRMRFAYARGDMTGGRRRSLPTALLGFGSELVRKRLGAWYDFPELSQVAARSGLRVQFYGSIHYAYRFHAVLRP</sequence>
<dbReference type="PANTHER" id="PTHR43861:SF1">
    <property type="entry name" value="TRANS-ACONITATE 2-METHYLTRANSFERASE"/>
    <property type="match status" value="1"/>
</dbReference>
<accession>A0ABW4FP29</accession>
<dbReference type="CDD" id="cd02440">
    <property type="entry name" value="AdoMet_MTases"/>
    <property type="match status" value="1"/>
</dbReference>
<dbReference type="InterPro" id="IPR041698">
    <property type="entry name" value="Methyltransf_25"/>
</dbReference>
<reference evidence="5" key="1">
    <citation type="journal article" date="2019" name="Int. J. Syst. Evol. Microbiol.">
        <title>The Global Catalogue of Microorganisms (GCM) 10K type strain sequencing project: providing services to taxonomists for standard genome sequencing and annotation.</title>
        <authorList>
            <consortium name="The Broad Institute Genomics Platform"/>
            <consortium name="The Broad Institute Genome Sequencing Center for Infectious Disease"/>
            <person name="Wu L."/>
            <person name="Ma J."/>
        </authorList>
    </citation>
    <scope>NUCLEOTIDE SEQUENCE [LARGE SCALE GENOMIC DNA]</scope>
    <source>
        <strain evidence="5">JCM 12165</strain>
    </source>
</reference>
<organism evidence="4 5">
    <name type="scientific">Pseudonocardia aurantiaca</name>
    <dbReference type="NCBI Taxonomy" id="75290"/>
    <lineage>
        <taxon>Bacteria</taxon>
        <taxon>Bacillati</taxon>
        <taxon>Actinomycetota</taxon>
        <taxon>Actinomycetes</taxon>
        <taxon>Pseudonocardiales</taxon>
        <taxon>Pseudonocardiaceae</taxon>
        <taxon>Pseudonocardia</taxon>
    </lineage>
</organism>
<dbReference type="Gene3D" id="3.40.50.150">
    <property type="entry name" value="Vaccinia Virus protein VP39"/>
    <property type="match status" value="1"/>
</dbReference>
<keyword evidence="5" id="KW-1185">Reference proteome</keyword>
<dbReference type="Proteomes" id="UP001597145">
    <property type="component" value="Unassembled WGS sequence"/>
</dbReference>
<comment type="caution">
    <text evidence="4">The sequence shown here is derived from an EMBL/GenBank/DDBJ whole genome shotgun (WGS) entry which is preliminary data.</text>
</comment>
<dbReference type="EMBL" id="JBHUCP010000017">
    <property type="protein sequence ID" value="MFD1532070.1"/>
    <property type="molecule type" value="Genomic_DNA"/>
</dbReference>
<dbReference type="GO" id="GO:0008168">
    <property type="term" value="F:methyltransferase activity"/>
    <property type="evidence" value="ECO:0007669"/>
    <property type="project" value="UniProtKB-KW"/>
</dbReference>
<evidence type="ECO:0000313" key="5">
    <source>
        <dbReference type="Proteomes" id="UP001597145"/>
    </source>
</evidence>
<evidence type="ECO:0000259" key="3">
    <source>
        <dbReference type="Pfam" id="PF13649"/>
    </source>
</evidence>
<keyword evidence="2" id="KW-0808">Transferase</keyword>
<dbReference type="GO" id="GO:0032259">
    <property type="term" value="P:methylation"/>
    <property type="evidence" value="ECO:0007669"/>
    <property type="project" value="UniProtKB-KW"/>
</dbReference>
<dbReference type="PANTHER" id="PTHR43861">
    <property type="entry name" value="TRANS-ACONITATE 2-METHYLTRANSFERASE-RELATED"/>
    <property type="match status" value="1"/>
</dbReference>